<dbReference type="EMBL" id="UZAF01023480">
    <property type="protein sequence ID" value="VDO90156.1"/>
    <property type="molecule type" value="Genomic_DNA"/>
</dbReference>
<keyword evidence="1" id="KW-0479">Metal-binding</keyword>
<dbReference type="GO" id="GO:0019899">
    <property type="term" value="F:enzyme binding"/>
    <property type="evidence" value="ECO:0007669"/>
    <property type="project" value="UniProtKB-ARBA"/>
</dbReference>
<evidence type="ECO:0000256" key="1">
    <source>
        <dbReference type="PROSITE-ProRule" id="PRU00047"/>
    </source>
</evidence>
<dbReference type="Proteomes" id="UP000268014">
    <property type="component" value="Unassembled WGS sequence"/>
</dbReference>
<dbReference type="InterPro" id="IPR001878">
    <property type="entry name" value="Znf_CCHC"/>
</dbReference>
<dbReference type="GO" id="GO:0003676">
    <property type="term" value="F:nucleic acid binding"/>
    <property type="evidence" value="ECO:0007669"/>
    <property type="project" value="InterPro"/>
</dbReference>
<evidence type="ECO:0000313" key="4">
    <source>
        <dbReference type="Proteomes" id="UP000268014"/>
    </source>
</evidence>
<evidence type="ECO:0000313" key="5">
    <source>
        <dbReference type="WBParaSite" id="HPLM_0002148101-mRNA-1"/>
    </source>
</evidence>
<feature type="domain" description="CCHC-type" evidence="2">
    <location>
        <begin position="27"/>
        <end position="42"/>
    </location>
</feature>
<evidence type="ECO:0000259" key="2">
    <source>
        <dbReference type="PROSITE" id="PS50158"/>
    </source>
</evidence>
<dbReference type="Pfam" id="PF00098">
    <property type="entry name" value="zf-CCHC"/>
    <property type="match status" value="1"/>
</dbReference>
<reference evidence="5" key="1">
    <citation type="submission" date="2017-02" db="UniProtKB">
        <authorList>
            <consortium name="WormBaseParasite"/>
        </authorList>
    </citation>
    <scope>IDENTIFICATION</scope>
</reference>
<keyword evidence="1" id="KW-0862">Zinc</keyword>
<dbReference type="SUPFAM" id="SSF57756">
    <property type="entry name" value="Retrovirus zinc finger-like domains"/>
    <property type="match status" value="1"/>
</dbReference>
<proteinExistence type="predicted"/>
<name>A0A0N4XAT6_HAEPC</name>
<reference evidence="3 4" key="2">
    <citation type="submission" date="2018-11" db="EMBL/GenBank/DDBJ databases">
        <authorList>
            <consortium name="Pathogen Informatics"/>
        </authorList>
    </citation>
    <scope>NUCLEOTIDE SEQUENCE [LARGE SCALE GENOMIC DNA]</scope>
    <source>
        <strain evidence="3 4">MHpl1</strain>
    </source>
</reference>
<dbReference type="GO" id="GO:0008270">
    <property type="term" value="F:zinc ion binding"/>
    <property type="evidence" value="ECO:0007669"/>
    <property type="project" value="UniProtKB-KW"/>
</dbReference>
<dbReference type="AlphaFoldDB" id="A0A0N4XAT6"/>
<keyword evidence="4" id="KW-1185">Reference proteome</keyword>
<protein>
    <submittedName>
        <fullName evidence="5">CCHC-type domain-containing protein</fullName>
    </submittedName>
</protein>
<evidence type="ECO:0000313" key="3">
    <source>
        <dbReference type="EMBL" id="VDO90156.1"/>
    </source>
</evidence>
<dbReference type="OrthoDB" id="5920525at2759"/>
<dbReference type="SMART" id="SM00343">
    <property type="entry name" value="ZnF_C2HC"/>
    <property type="match status" value="2"/>
</dbReference>
<dbReference type="WBParaSite" id="HPLM_0002148101-mRNA-1">
    <property type="protein sequence ID" value="HPLM_0002148101-mRNA-1"/>
    <property type="gene ID" value="HPLM_0002148101"/>
</dbReference>
<gene>
    <name evidence="3" type="ORF">HPLM_LOCUS21470</name>
</gene>
<dbReference type="Gene3D" id="4.10.60.10">
    <property type="entry name" value="Zinc finger, CCHC-type"/>
    <property type="match status" value="1"/>
</dbReference>
<keyword evidence="1" id="KW-0863">Zinc-finger</keyword>
<dbReference type="InterPro" id="IPR036875">
    <property type="entry name" value="Znf_CCHC_sf"/>
</dbReference>
<accession>A0A0N4XAT6</accession>
<organism evidence="5">
    <name type="scientific">Haemonchus placei</name>
    <name type="common">Barber's pole worm</name>
    <dbReference type="NCBI Taxonomy" id="6290"/>
    <lineage>
        <taxon>Eukaryota</taxon>
        <taxon>Metazoa</taxon>
        <taxon>Ecdysozoa</taxon>
        <taxon>Nematoda</taxon>
        <taxon>Chromadorea</taxon>
        <taxon>Rhabditida</taxon>
        <taxon>Rhabditina</taxon>
        <taxon>Rhabditomorpha</taxon>
        <taxon>Strongyloidea</taxon>
        <taxon>Trichostrongylidae</taxon>
        <taxon>Haemonchus</taxon>
    </lineage>
</organism>
<dbReference type="GO" id="GO:0005737">
    <property type="term" value="C:cytoplasm"/>
    <property type="evidence" value="ECO:0007669"/>
    <property type="project" value="UniProtKB-ARBA"/>
</dbReference>
<dbReference type="PROSITE" id="PS50158">
    <property type="entry name" value="ZF_CCHC"/>
    <property type="match status" value="1"/>
</dbReference>
<sequence length="93" mass="10585">MQHKSLSCSQYPTISERRTAMQERKLCLNCGKSGHFATQCKSQGCRNCKGTRHHHTLCPQLEIAEEIRENLYVDNLILAGNSEKEVHEKALES</sequence>